<dbReference type="Proteomes" id="UP001597083">
    <property type="component" value="Unassembled WGS sequence"/>
</dbReference>
<feature type="non-terminal residue" evidence="2">
    <location>
        <position position="1"/>
    </location>
</feature>
<dbReference type="EMBL" id="JBHTIR010003921">
    <property type="protein sequence ID" value="MFD0856032.1"/>
    <property type="molecule type" value="Genomic_DNA"/>
</dbReference>
<keyword evidence="1" id="KW-1133">Transmembrane helix</keyword>
<evidence type="ECO:0008006" key="4">
    <source>
        <dbReference type="Google" id="ProtNLM"/>
    </source>
</evidence>
<evidence type="ECO:0000313" key="2">
    <source>
        <dbReference type="EMBL" id="MFD0856032.1"/>
    </source>
</evidence>
<keyword evidence="3" id="KW-1185">Reference proteome</keyword>
<sequence length="229" mass="24526">IYGLGSGDAGETVRVRIGPLGPYAHGFAGSWHVFAFSPIVVIMFGVLLAGRRKAVRRAASLLDGPASHGDLLIVTGTGARTPDKQHYASVVSVPRPPVPLPAGMKASHWEVRGHTGQPMFRVEKRGGKKVVPEFALLDPSGAPRVIVRNAGTSPASYAILYPDGTPAGRIDPPKHTGSGAYEFTDTQGRVWARTAPRIPEWVLRMEPGAPPPFPYLAMAFTIGQRRPVR</sequence>
<gene>
    <name evidence="2" type="ORF">ACFQ07_27580</name>
</gene>
<organism evidence="2 3">
    <name type="scientific">Actinomadura adrarensis</name>
    <dbReference type="NCBI Taxonomy" id="1819600"/>
    <lineage>
        <taxon>Bacteria</taxon>
        <taxon>Bacillati</taxon>
        <taxon>Actinomycetota</taxon>
        <taxon>Actinomycetes</taxon>
        <taxon>Streptosporangiales</taxon>
        <taxon>Thermomonosporaceae</taxon>
        <taxon>Actinomadura</taxon>
    </lineage>
</organism>
<comment type="caution">
    <text evidence="2">The sequence shown here is derived from an EMBL/GenBank/DDBJ whole genome shotgun (WGS) entry which is preliminary data.</text>
</comment>
<accession>A0ABW3CQ23</accession>
<protein>
    <recommendedName>
        <fullName evidence="4">ResB-like domain-containing protein</fullName>
    </recommendedName>
</protein>
<feature type="transmembrane region" description="Helical" evidence="1">
    <location>
        <begin position="31"/>
        <end position="50"/>
    </location>
</feature>
<proteinExistence type="predicted"/>
<keyword evidence="1" id="KW-0472">Membrane</keyword>
<name>A0ABW3CQ23_9ACTN</name>
<keyword evidence="1" id="KW-0812">Transmembrane</keyword>
<evidence type="ECO:0000313" key="3">
    <source>
        <dbReference type="Proteomes" id="UP001597083"/>
    </source>
</evidence>
<reference evidence="3" key="1">
    <citation type="journal article" date="2019" name="Int. J. Syst. Evol. Microbiol.">
        <title>The Global Catalogue of Microorganisms (GCM) 10K type strain sequencing project: providing services to taxonomists for standard genome sequencing and annotation.</title>
        <authorList>
            <consortium name="The Broad Institute Genomics Platform"/>
            <consortium name="The Broad Institute Genome Sequencing Center for Infectious Disease"/>
            <person name="Wu L."/>
            <person name="Ma J."/>
        </authorList>
    </citation>
    <scope>NUCLEOTIDE SEQUENCE [LARGE SCALE GENOMIC DNA]</scope>
    <source>
        <strain evidence="3">JCM 31696</strain>
    </source>
</reference>
<evidence type="ECO:0000256" key="1">
    <source>
        <dbReference type="SAM" id="Phobius"/>
    </source>
</evidence>